<evidence type="ECO:0000313" key="2">
    <source>
        <dbReference type="EMBL" id="QPD95881.1"/>
    </source>
</evidence>
<dbReference type="Pfam" id="PF04797">
    <property type="entry name" value="Herpes_ORF11"/>
    <property type="match status" value="2"/>
</dbReference>
<evidence type="ECO:0000313" key="1">
    <source>
        <dbReference type="EMBL" id="QPD95866.1"/>
    </source>
</evidence>
<protein>
    <submittedName>
        <fullName evidence="2">Uncharacterized protein</fullName>
    </submittedName>
</protein>
<dbReference type="EMBL" id="MN913974">
    <property type="protein sequence ID" value="QPD95881.1"/>
    <property type="molecule type" value="Genomic_DNA"/>
</dbReference>
<name>A0A7S8MRV1_9BETA</name>
<accession>A0A7S8MRV1</accession>
<reference evidence="2" key="1">
    <citation type="submission" date="2020-01" db="EMBL/GenBank/DDBJ databases">
        <authorList>
            <person name="Rezuchova I."/>
            <person name="Hyblova M."/>
            <person name="Kudelova M."/>
            <person name="Bohmer M."/>
            <person name="Budis J."/>
            <person name="Szemes T."/>
        </authorList>
    </citation>
    <scope>NUCLEOTIDE SEQUENCE</scope>
    <source>
        <strain evidence="2">4556</strain>
        <strain evidence="1">72</strain>
    </source>
</reference>
<dbReference type="EMBL" id="MN913973">
    <property type="protein sequence ID" value="QPD95866.1"/>
    <property type="molecule type" value="Genomic_DNA"/>
</dbReference>
<sequence>MEKSAPSIILNHWCVTWQGHHFLCRNLSNIKILNRRNGYTTLDLPLTLGDLTQYRLAHGLSENLMALSPYSWTIPFLVSSSETPGIELLPKVINDFGTPLSLAIKTNLPSIPAHQLLFYIIFLRPSPLTSMSCYARPLSLASTPSTNGLCQSVSVLDNKPGLLITTPLHRDPASGKYTSNVQSPTTFNLFRVLYIKLSGEEGMVSQKVKHLTIDKDSLQEGFLQLCLNMCGVSYETLQCEILLELVQGPTNFIFPAAFPPPVSLPHRNCIELTCDTERCLKPGDVMKLKHRLLYELGQRGDTPQNAFLIVGAHSPETVWISPSLWLPGQPLYINIINLSHKPLLLSRHSILALAIPISYTRAPASAHEATDTTICYSGNSRVLTCGAAHVLEAHFKHPPITSRAITDGGESPMEWQTL</sequence>
<proteinExistence type="predicted"/>
<gene>
    <name evidence="2" type="primary">GAMMAHV.ORF10</name>
</gene>
<organism evidence="2">
    <name type="scientific">Murine herpesvirus</name>
    <dbReference type="NCBI Taxonomy" id="1431748"/>
    <lineage>
        <taxon>Viruses</taxon>
        <taxon>Duplodnaviria</taxon>
        <taxon>Heunggongvirae</taxon>
        <taxon>Peploviricota</taxon>
        <taxon>Herviviricetes</taxon>
        <taxon>Herpesvirales</taxon>
        <taxon>Orthoherpesviridae</taxon>
        <taxon>Betaherpesvirinae</taxon>
        <taxon>Muromegalovirus</taxon>
    </lineage>
</organism>
<dbReference type="SMR" id="A0A7S8MRV1"/>
<dbReference type="InterPro" id="IPR006882">
    <property type="entry name" value="Herpes_Orf11"/>
</dbReference>